<feature type="transmembrane region" description="Helical" evidence="1">
    <location>
        <begin position="85"/>
        <end position="106"/>
    </location>
</feature>
<comment type="caution">
    <text evidence="2">The sequence shown here is derived from an EMBL/GenBank/DDBJ whole genome shotgun (WGS) entry which is preliminary data.</text>
</comment>
<dbReference type="STRING" id="252474.B1A74_01160"/>
<name>A0A1V3A1M5_9GAMM</name>
<keyword evidence="1" id="KW-1133">Transmembrane helix</keyword>
<proteinExistence type="predicted"/>
<dbReference type="AlphaFoldDB" id="A0A1V3A1M5"/>
<evidence type="ECO:0000313" key="3">
    <source>
        <dbReference type="Proteomes" id="UP000189177"/>
    </source>
</evidence>
<dbReference type="EMBL" id="MUZR01000004">
    <property type="protein sequence ID" value="OOC11260.1"/>
    <property type="molecule type" value="Genomic_DNA"/>
</dbReference>
<dbReference type="GO" id="GO:0009390">
    <property type="term" value="C:dimethyl sulfoxide reductase complex"/>
    <property type="evidence" value="ECO:0007669"/>
    <property type="project" value="TreeGrafter"/>
</dbReference>
<dbReference type="Pfam" id="PF04976">
    <property type="entry name" value="DmsC"/>
    <property type="match status" value="1"/>
</dbReference>
<evidence type="ECO:0000313" key="2">
    <source>
        <dbReference type="EMBL" id="OOC11260.1"/>
    </source>
</evidence>
<sequence length="312" mass="33128">MHPALSVILFTVTSGAGYGLFVLLVIFHLAGIGPAMSHGELIAHGVAALGLITFGLLLSTGHLANKKNAWRSFMRFKTSWLSREAVFAVLFYPFALVYGLCVLLFGPEIGPLGMVAGLVAAILAVITLFSTGMIYGCLKTIRQWNTALTPANYIMLGVATGAVAYAAIASAFGNATAMHAGVAIVMLLIAAVLKGIYYFWISRVTGPTINTATTFNRATVRLLDTGHTAGTFLTDEFGYDPGKNTTDILKMAVFLLGFIVPALVFAAVLTGAPAAIGWLALVSTLIGVGMERWLFFAEAKHVVRLYHGAQHT</sequence>
<feature type="transmembrane region" description="Helical" evidence="1">
    <location>
        <begin position="112"/>
        <end position="138"/>
    </location>
</feature>
<dbReference type="PANTHER" id="PTHR38095">
    <property type="entry name" value="ANAEROBIC DIMETHYL SULFOXIDE REDUCTASE CHAIN YNFH"/>
    <property type="match status" value="1"/>
</dbReference>
<evidence type="ECO:0000256" key="1">
    <source>
        <dbReference type="SAM" id="Phobius"/>
    </source>
</evidence>
<keyword evidence="1" id="KW-0472">Membrane</keyword>
<dbReference type="OrthoDB" id="5520897at2"/>
<dbReference type="InterPro" id="IPR007059">
    <property type="entry name" value="DmsC"/>
</dbReference>
<dbReference type="Proteomes" id="UP000189177">
    <property type="component" value="Unassembled WGS sequence"/>
</dbReference>
<dbReference type="GO" id="GO:0009389">
    <property type="term" value="F:dimethyl sulfoxide reductase activity"/>
    <property type="evidence" value="ECO:0007669"/>
    <property type="project" value="TreeGrafter"/>
</dbReference>
<keyword evidence="1" id="KW-0812">Transmembrane</keyword>
<dbReference type="GO" id="GO:0005886">
    <property type="term" value="C:plasma membrane"/>
    <property type="evidence" value="ECO:0007669"/>
    <property type="project" value="TreeGrafter"/>
</dbReference>
<feature type="transmembrane region" description="Helical" evidence="1">
    <location>
        <begin position="248"/>
        <end position="269"/>
    </location>
</feature>
<gene>
    <name evidence="2" type="ORF">B1A74_01160</name>
</gene>
<organism evidence="2 3">
    <name type="scientific">Thioalkalivibrio halophilus</name>
    <dbReference type="NCBI Taxonomy" id="252474"/>
    <lineage>
        <taxon>Bacteria</taxon>
        <taxon>Pseudomonadati</taxon>
        <taxon>Pseudomonadota</taxon>
        <taxon>Gammaproteobacteria</taxon>
        <taxon>Chromatiales</taxon>
        <taxon>Ectothiorhodospiraceae</taxon>
        <taxon>Thioalkalivibrio</taxon>
    </lineage>
</organism>
<feature type="transmembrane region" description="Helical" evidence="1">
    <location>
        <begin position="150"/>
        <end position="172"/>
    </location>
</feature>
<feature type="transmembrane region" description="Helical" evidence="1">
    <location>
        <begin position="275"/>
        <end position="295"/>
    </location>
</feature>
<keyword evidence="3" id="KW-1185">Reference proteome</keyword>
<protein>
    <submittedName>
        <fullName evidence="2">DMSO reductase</fullName>
    </submittedName>
</protein>
<feature type="transmembrane region" description="Helical" evidence="1">
    <location>
        <begin position="7"/>
        <end position="29"/>
    </location>
</feature>
<feature type="transmembrane region" description="Helical" evidence="1">
    <location>
        <begin position="178"/>
        <end position="200"/>
    </location>
</feature>
<dbReference type="RefSeq" id="WP_018947098.1">
    <property type="nucleotide sequence ID" value="NZ_MUZR01000004.1"/>
</dbReference>
<reference evidence="2 3" key="1">
    <citation type="submission" date="2017-02" db="EMBL/GenBank/DDBJ databases">
        <title>Genomic diversity within the haloalkaliphilic genus Thioalkalivibrio.</title>
        <authorList>
            <person name="Ahn A.-C."/>
            <person name="Meier-Kolthoff J."/>
            <person name="Overmars L."/>
            <person name="Richter M."/>
            <person name="Woyke T."/>
            <person name="Sorokin D.Y."/>
            <person name="Muyzer G."/>
        </authorList>
    </citation>
    <scope>NUCLEOTIDE SEQUENCE [LARGE SCALE GENOMIC DNA]</scope>
    <source>
        <strain evidence="2 3">HL17</strain>
    </source>
</reference>
<feature type="transmembrane region" description="Helical" evidence="1">
    <location>
        <begin position="41"/>
        <end position="64"/>
    </location>
</feature>
<accession>A0A1V3A1M5</accession>
<dbReference type="PANTHER" id="PTHR38095:SF1">
    <property type="entry name" value="ANAEROBIC DIMETHYL SULFOXIDE REDUCTASE CHAIN YNFH"/>
    <property type="match status" value="1"/>
</dbReference>
<dbReference type="GO" id="GO:0019645">
    <property type="term" value="P:anaerobic electron transport chain"/>
    <property type="evidence" value="ECO:0007669"/>
    <property type="project" value="InterPro"/>
</dbReference>